<proteinExistence type="predicted"/>
<gene>
    <name evidence="2" type="ORF">NEQG_00960</name>
</gene>
<accession>I3EIU4</accession>
<dbReference type="STRING" id="935791.I3EIU4"/>
<keyword evidence="1" id="KW-0175">Coiled coil</keyword>
<dbReference type="GO" id="GO:0006890">
    <property type="term" value="P:retrograde vesicle-mediated transport, Golgi to endoplasmic reticulum"/>
    <property type="evidence" value="ECO:0007669"/>
    <property type="project" value="InterPro"/>
</dbReference>
<evidence type="ECO:0000313" key="3">
    <source>
        <dbReference type="Proteomes" id="UP000002872"/>
    </source>
</evidence>
<protein>
    <recommendedName>
        <fullName evidence="4">Exocyst complex component Sec6</fullName>
    </recommendedName>
</protein>
<keyword evidence="3" id="KW-1185">Reference proteome</keyword>
<dbReference type="HOGENOM" id="CLU_035820_0_0_1"/>
<evidence type="ECO:0008006" key="4">
    <source>
        <dbReference type="Google" id="ProtNLM"/>
    </source>
</evidence>
<evidence type="ECO:0000313" key="2">
    <source>
        <dbReference type="EMBL" id="EIJ89141.1"/>
    </source>
</evidence>
<dbReference type="VEuPathDB" id="MicrosporidiaDB:NEQG_00960"/>
<dbReference type="InterPro" id="IPR007528">
    <property type="entry name" value="RINT1_Tip20"/>
</dbReference>
<organism evidence="2 3">
    <name type="scientific">Nematocida parisii (strain ERTm3)</name>
    <name type="common">Nematode killer fungus</name>
    <dbReference type="NCBI Taxonomy" id="935791"/>
    <lineage>
        <taxon>Eukaryota</taxon>
        <taxon>Fungi</taxon>
        <taxon>Fungi incertae sedis</taxon>
        <taxon>Microsporidia</taxon>
        <taxon>Nematocida</taxon>
    </lineage>
</organism>
<dbReference type="Pfam" id="PF04437">
    <property type="entry name" value="RINT1_TIP1"/>
    <property type="match status" value="1"/>
</dbReference>
<dbReference type="OMA" id="AEHETIF"/>
<dbReference type="GO" id="GO:0006888">
    <property type="term" value="P:endoplasmic reticulum to Golgi vesicle-mediated transport"/>
    <property type="evidence" value="ECO:0007669"/>
    <property type="project" value="InterPro"/>
</dbReference>
<dbReference type="EMBL" id="GL870877">
    <property type="protein sequence ID" value="EIJ89141.1"/>
    <property type="molecule type" value="Genomic_DNA"/>
</dbReference>
<dbReference type="Proteomes" id="UP000002872">
    <property type="component" value="Unassembled WGS sequence"/>
</dbReference>
<sequence>MRANDLLEIEERISNLLSQEEKKRGERTEMLKQIQVSIEKRRTLCSELEKEKQKRIDNLNKQKEALKKAKIIALNKENEEIKEKKEQIRKEYIQAIENVNRLELVLSKDMPATVKKIVLMGKEAKKSGFKTLSVAITEHLSEEIRKFIVQSKKVSSNLRVDKLIDLIKGLNRSIALCEDGADKIERRREMYLDGLFADVVEGFTNHFFSQFETNRLDKPEWYLDYLKGIIAEHETIFSVLSQIDELETEEGGIEESVIKEKYFHSLIDWIYGDIIYKKLNECIYSSSKQQKKLIMHHAEELSLFERELFSLYKYKRIEKIPKKEADFIENLFICGIENELHGIMKKDYTQWSDMFMYLLKTTFKKAAALYSIIPDAHAVLLEAAIKKYLDGLTVFLNSFLYQKTEEQAILVHFIEEISHLEEELIDIETEFGILVGEVTILNAPYLGEFKNSMLDILERVLEEKVERAMGPFTDYRFMEKHEEVEALSNLEEVIESELALIETQTLSDWMRSSIAALIDRYISENVLLDSIGEEADVNRAKDIFILIIEILKKNGIQDKLVHSKRKCQELSANLHKVA</sequence>
<dbReference type="GO" id="GO:0070939">
    <property type="term" value="C:Dsl1/NZR complex"/>
    <property type="evidence" value="ECO:0007669"/>
    <property type="project" value="InterPro"/>
</dbReference>
<dbReference type="InParanoid" id="I3EIU4"/>
<name>I3EIU4_NEMP3</name>
<dbReference type="AlphaFoldDB" id="I3EIU4"/>
<dbReference type="OrthoDB" id="2189254at2759"/>
<feature type="coiled-coil region" evidence="1">
    <location>
        <begin position="45"/>
        <end position="105"/>
    </location>
</feature>
<reference evidence="2" key="1">
    <citation type="submission" date="2011-01" db="EMBL/GenBank/DDBJ databases">
        <title>The Genome Sequence of Nematocida parisii strain ERTm3.</title>
        <authorList>
            <consortium name="The Broad Institute Genome Sequencing Platform"/>
            <consortium name="The Broad Institute Genome Sequencing Center for Infectious Disease"/>
            <person name="Cuomo C."/>
            <person name="Troemel E."/>
            <person name="Young S.K."/>
            <person name="Zeng Q."/>
            <person name="Gargeya S."/>
            <person name="Fitzgerald M."/>
            <person name="Haas B."/>
            <person name="Abouelleil A."/>
            <person name="Alvarado L."/>
            <person name="Arachchi H.M."/>
            <person name="Berlin A."/>
            <person name="Chapman S.B."/>
            <person name="Gearin G."/>
            <person name="Goldberg J."/>
            <person name="Griggs A."/>
            <person name="Gujja S."/>
            <person name="Hansen M."/>
            <person name="Heiman D."/>
            <person name="Howarth C."/>
            <person name="Larimer J."/>
            <person name="Lui A."/>
            <person name="MacDonald P.J.P."/>
            <person name="McCowen C."/>
            <person name="Montmayeur A."/>
            <person name="Murphy C."/>
            <person name="Neiman D."/>
            <person name="Pearson M."/>
            <person name="Priest M."/>
            <person name="Roberts A."/>
            <person name="Saif S."/>
            <person name="Shea T."/>
            <person name="Sisk P."/>
            <person name="Stolte C."/>
            <person name="Sykes S."/>
            <person name="Wortman J."/>
            <person name="Nusbaum C."/>
            <person name="Birren B."/>
        </authorList>
    </citation>
    <scope>NUCLEOTIDE SEQUENCE</scope>
    <source>
        <strain evidence="2">ERTm3</strain>
    </source>
</reference>
<evidence type="ECO:0000256" key="1">
    <source>
        <dbReference type="SAM" id="Coils"/>
    </source>
</evidence>